<evidence type="ECO:0000256" key="1">
    <source>
        <dbReference type="SAM" id="MobiDB-lite"/>
    </source>
</evidence>
<feature type="compositionally biased region" description="Low complexity" evidence="1">
    <location>
        <begin position="66"/>
        <end position="78"/>
    </location>
</feature>
<organism evidence="2 3">
    <name type="scientific">Penicillium steckii</name>
    <dbReference type="NCBI Taxonomy" id="303698"/>
    <lineage>
        <taxon>Eukaryota</taxon>
        <taxon>Fungi</taxon>
        <taxon>Dikarya</taxon>
        <taxon>Ascomycota</taxon>
        <taxon>Pezizomycotina</taxon>
        <taxon>Eurotiomycetes</taxon>
        <taxon>Eurotiomycetidae</taxon>
        <taxon>Eurotiales</taxon>
        <taxon>Aspergillaceae</taxon>
        <taxon>Penicillium</taxon>
    </lineage>
</organism>
<dbReference type="OrthoDB" id="4828117at2759"/>
<proteinExistence type="predicted"/>
<accession>A0A1V6TQ93</accession>
<name>A0A1V6TQ93_9EURO</name>
<feature type="compositionally biased region" description="Polar residues" evidence="1">
    <location>
        <begin position="132"/>
        <end position="141"/>
    </location>
</feature>
<comment type="caution">
    <text evidence="2">The sequence shown here is derived from an EMBL/GenBank/DDBJ whole genome shotgun (WGS) entry which is preliminary data.</text>
</comment>
<gene>
    <name evidence="2" type="ORF">PENSTE_c003G02898</name>
</gene>
<keyword evidence="3" id="KW-1185">Reference proteome</keyword>
<dbReference type="STRING" id="303698.A0A1V6TQ93"/>
<feature type="compositionally biased region" description="Basic and acidic residues" evidence="1">
    <location>
        <begin position="51"/>
        <end position="62"/>
    </location>
</feature>
<evidence type="ECO:0000313" key="3">
    <source>
        <dbReference type="Proteomes" id="UP000191285"/>
    </source>
</evidence>
<dbReference type="AlphaFoldDB" id="A0A1V6TQ93"/>
<protein>
    <submittedName>
        <fullName evidence="2">Uncharacterized protein</fullName>
    </submittedName>
</protein>
<sequence>MRVEDKKLVAALLASQKGLKQLDYKEIARMYGEGATYNTIEHKFRAFRKEAEALREEADKTSANDAGPSGPAGASSPPSRDETRTTPAKRGRPPKSGKPPVKKNTESSIATDDDSPAKRQKVKSPRKGLASVDTSGLNNNANSKVASELDTLMEKTGAYDALGLGAENA</sequence>
<dbReference type="EMBL" id="MLKD01000003">
    <property type="protein sequence ID" value="OQE28326.1"/>
    <property type="molecule type" value="Genomic_DNA"/>
</dbReference>
<reference evidence="3" key="1">
    <citation type="journal article" date="2017" name="Nat. Microbiol.">
        <title>Global analysis of biosynthetic gene clusters reveals vast potential of secondary metabolite production in Penicillium species.</title>
        <authorList>
            <person name="Nielsen J.C."/>
            <person name="Grijseels S."/>
            <person name="Prigent S."/>
            <person name="Ji B."/>
            <person name="Dainat J."/>
            <person name="Nielsen K.F."/>
            <person name="Frisvad J.C."/>
            <person name="Workman M."/>
            <person name="Nielsen J."/>
        </authorList>
    </citation>
    <scope>NUCLEOTIDE SEQUENCE [LARGE SCALE GENOMIC DNA]</scope>
    <source>
        <strain evidence="3">IBT 24891</strain>
    </source>
</reference>
<dbReference type="Proteomes" id="UP000191285">
    <property type="component" value="Unassembled WGS sequence"/>
</dbReference>
<feature type="region of interest" description="Disordered" evidence="1">
    <location>
        <begin position="51"/>
        <end position="141"/>
    </location>
</feature>
<evidence type="ECO:0000313" key="2">
    <source>
        <dbReference type="EMBL" id="OQE28326.1"/>
    </source>
</evidence>